<accession>A0AAV3YF93</accession>
<reference evidence="2 3" key="1">
    <citation type="journal article" date="2021" name="Elife">
        <title>Chloroplast acquisition without the gene transfer in kleptoplastic sea slugs, Plakobranchus ocellatus.</title>
        <authorList>
            <person name="Maeda T."/>
            <person name="Takahashi S."/>
            <person name="Yoshida T."/>
            <person name="Shimamura S."/>
            <person name="Takaki Y."/>
            <person name="Nagai Y."/>
            <person name="Toyoda A."/>
            <person name="Suzuki Y."/>
            <person name="Arimoto A."/>
            <person name="Ishii H."/>
            <person name="Satoh N."/>
            <person name="Nishiyama T."/>
            <person name="Hasebe M."/>
            <person name="Maruyama T."/>
            <person name="Minagawa J."/>
            <person name="Obokata J."/>
            <person name="Shigenobu S."/>
        </authorList>
    </citation>
    <scope>NUCLEOTIDE SEQUENCE [LARGE SCALE GENOMIC DNA]</scope>
</reference>
<sequence>MHLARNLEVKSFKRLQYKQQRLGMLKIGAVSGSCLKTVDVRDKLRKSYGMLSRSVFLFLFFMCKFWFPPVKGCHAFQMVFYFRSHHISVIQVLCKTAGLEVQKENPGLVKTNWAGRFVPKSIQNMYVIV</sequence>
<organism evidence="2 3">
    <name type="scientific">Plakobranchus ocellatus</name>
    <dbReference type="NCBI Taxonomy" id="259542"/>
    <lineage>
        <taxon>Eukaryota</taxon>
        <taxon>Metazoa</taxon>
        <taxon>Spiralia</taxon>
        <taxon>Lophotrochozoa</taxon>
        <taxon>Mollusca</taxon>
        <taxon>Gastropoda</taxon>
        <taxon>Heterobranchia</taxon>
        <taxon>Euthyneura</taxon>
        <taxon>Panpulmonata</taxon>
        <taxon>Sacoglossa</taxon>
        <taxon>Placobranchoidea</taxon>
        <taxon>Plakobranchidae</taxon>
        <taxon>Plakobranchus</taxon>
    </lineage>
</organism>
<dbReference type="EMBL" id="BLXT01000847">
    <property type="protein sequence ID" value="GFN80812.1"/>
    <property type="molecule type" value="Genomic_DNA"/>
</dbReference>
<keyword evidence="1" id="KW-0472">Membrane</keyword>
<proteinExistence type="predicted"/>
<dbReference type="Proteomes" id="UP000735302">
    <property type="component" value="Unassembled WGS sequence"/>
</dbReference>
<evidence type="ECO:0000256" key="1">
    <source>
        <dbReference type="SAM" id="Phobius"/>
    </source>
</evidence>
<protein>
    <submittedName>
        <fullName evidence="2">Uncharacterized protein</fullName>
    </submittedName>
</protein>
<name>A0AAV3YF93_9GAST</name>
<dbReference type="AlphaFoldDB" id="A0AAV3YF93"/>
<evidence type="ECO:0000313" key="3">
    <source>
        <dbReference type="Proteomes" id="UP000735302"/>
    </source>
</evidence>
<comment type="caution">
    <text evidence="2">The sequence shown here is derived from an EMBL/GenBank/DDBJ whole genome shotgun (WGS) entry which is preliminary data.</text>
</comment>
<keyword evidence="1" id="KW-0812">Transmembrane</keyword>
<keyword evidence="1" id="KW-1133">Transmembrane helix</keyword>
<gene>
    <name evidence="2" type="ORF">PoB_000731800</name>
</gene>
<evidence type="ECO:0000313" key="2">
    <source>
        <dbReference type="EMBL" id="GFN80812.1"/>
    </source>
</evidence>
<feature type="transmembrane region" description="Helical" evidence="1">
    <location>
        <begin position="50"/>
        <end position="67"/>
    </location>
</feature>
<keyword evidence="3" id="KW-1185">Reference proteome</keyword>